<comment type="caution">
    <text evidence="2">The sequence shown here is derived from an EMBL/GenBank/DDBJ whole genome shotgun (WGS) entry which is preliminary data.</text>
</comment>
<organism evidence="2 3">
    <name type="scientific">Halocatena pleomorpha</name>
    <dbReference type="NCBI Taxonomy" id="1785090"/>
    <lineage>
        <taxon>Archaea</taxon>
        <taxon>Methanobacteriati</taxon>
        <taxon>Methanobacteriota</taxon>
        <taxon>Stenosarchaea group</taxon>
        <taxon>Halobacteria</taxon>
        <taxon>Halobacteriales</taxon>
        <taxon>Natronomonadaceae</taxon>
        <taxon>Halocatena</taxon>
    </lineage>
</organism>
<dbReference type="Proteomes" id="UP000282322">
    <property type="component" value="Unassembled WGS sequence"/>
</dbReference>
<feature type="compositionally biased region" description="Basic and acidic residues" evidence="1">
    <location>
        <begin position="39"/>
        <end position="48"/>
    </location>
</feature>
<proteinExistence type="predicted"/>
<evidence type="ECO:0000313" key="3">
    <source>
        <dbReference type="Proteomes" id="UP000282322"/>
    </source>
</evidence>
<dbReference type="Pfam" id="PF25925">
    <property type="entry name" value="DUF7970"/>
    <property type="match status" value="1"/>
</dbReference>
<keyword evidence="3" id="KW-1185">Reference proteome</keyword>
<dbReference type="InterPro" id="IPR058276">
    <property type="entry name" value="DUF7970"/>
</dbReference>
<evidence type="ECO:0000256" key="1">
    <source>
        <dbReference type="SAM" id="MobiDB-lite"/>
    </source>
</evidence>
<feature type="region of interest" description="Disordered" evidence="1">
    <location>
        <begin position="1"/>
        <end position="66"/>
    </location>
</feature>
<sequence>MPGMKTGTGDDPFADDPDPTEQEEQGIDTEDTANDDQDKETSDQKEVVSTDESEENETGEGLKQDDIPWVLRRERVKDGRPEMIPTYVRQETADAEPEFVRDVEKIVGRDVYKFDVREAAMLVAMEHPEEVAAQLNDWGYKYLD</sequence>
<dbReference type="AlphaFoldDB" id="A0A3P3R931"/>
<reference evidence="2 3" key="1">
    <citation type="submission" date="2018-11" db="EMBL/GenBank/DDBJ databases">
        <title>Taxonoimc description of Halomarina strain SPP-AMP-1.</title>
        <authorList>
            <person name="Pal Y."/>
            <person name="Srinivasana K."/>
            <person name="Verma A."/>
            <person name="Kumar P."/>
        </authorList>
    </citation>
    <scope>NUCLEOTIDE SEQUENCE [LARGE SCALE GENOMIC DNA]</scope>
    <source>
        <strain evidence="2 3">SPP-AMP-1</strain>
    </source>
</reference>
<dbReference type="OrthoDB" id="205962at2157"/>
<dbReference type="EMBL" id="RRCH01000024">
    <property type="protein sequence ID" value="RRJ29971.1"/>
    <property type="molecule type" value="Genomic_DNA"/>
</dbReference>
<feature type="compositionally biased region" description="Acidic residues" evidence="1">
    <location>
        <begin position="12"/>
        <end position="38"/>
    </location>
</feature>
<feature type="compositionally biased region" description="Acidic residues" evidence="1">
    <location>
        <begin position="49"/>
        <end position="58"/>
    </location>
</feature>
<dbReference type="RefSeq" id="WP_124955268.1">
    <property type="nucleotide sequence ID" value="NZ_RRCH01000024.1"/>
</dbReference>
<protein>
    <recommendedName>
        <fullName evidence="4">Acyl-CoA dehydrogenase</fullName>
    </recommendedName>
</protein>
<evidence type="ECO:0000313" key="2">
    <source>
        <dbReference type="EMBL" id="RRJ29971.1"/>
    </source>
</evidence>
<name>A0A3P3R931_9EURY</name>
<accession>A0A3P3R931</accession>
<evidence type="ECO:0008006" key="4">
    <source>
        <dbReference type="Google" id="ProtNLM"/>
    </source>
</evidence>
<gene>
    <name evidence="2" type="ORF">EIK79_11520</name>
</gene>